<feature type="transmembrane region" description="Helical" evidence="2">
    <location>
        <begin position="94"/>
        <end position="115"/>
    </location>
</feature>
<keyword evidence="2" id="KW-0812">Transmembrane</keyword>
<comment type="caution">
    <text evidence="3">The sequence shown here is derived from an EMBL/GenBank/DDBJ whole genome shotgun (WGS) entry which is preliminary data.</text>
</comment>
<evidence type="ECO:0000313" key="4">
    <source>
        <dbReference type="Proteomes" id="UP001501563"/>
    </source>
</evidence>
<keyword evidence="2" id="KW-1133">Transmembrane helix</keyword>
<dbReference type="RefSeq" id="WP_345549174.1">
    <property type="nucleotide sequence ID" value="NZ_BAAAZA010000008.1"/>
</dbReference>
<feature type="compositionally biased region" description="Low complexity" evidence="1">
    <location>
        <begin position="21"/>
        <end position="53"/>
    </location>
</feature>
<proteinExistence type="predicted"/>
<gene>
    <name evidence="3" type="ORF">GCM10022207_34640</name>
</gene>
<evidence type="ECO:0000256" key="1">
    <source>
        <dbReference type="SAM" id="MobiDB-lite"/>
    </source>
</evidence>
<organism evidence="3 4">
    <name type="scientific">Streptomyces lannensis</name>
    <dbReference type="NCBI Taxonomy" id="766498"/>
    <lineage>
        <taxon>Bacteria</taxon>
        <taxon>Bacillati</taxon>
        <taxon>Actinomycetota</taxon>
        <taxon>Actinomycetes</taxon>
        <taxon>Kitasatosporales</taxon>
        <taxon>Streptomycetaceae</taxon>
        <taxon>Streptomyces</taxon>
    </lineage>
</organism>
<feature type="region of interest" description="Disordered" evidence="1">
    <location>
        <begin position="1"/>
        <end position="86"/>
    </location>
</feature>
<evidence type="ECO:0000256" key="2">
    <source>
        <dbReference type="SAM" id="Phobius"/>
    </source>
</evidence>
<sequence>MTTPPPQGSNPYAQQPTAPMGQQPGYPGVPPQQAGYPGAPQQAGQPGVPPQQGGYPGVPPQGAPYAPFPNQGGPAPLPPQAGPAKRGGKKALRIVGVIVVALIVAGVKFGIGWFMTETDAETTSVGSCMHNAGTDSSADLKEVDCSSSEAQYKVVQKFDGSSDENKCQNVEAATISYIQSGGGHDVVLCLKETK</sequence>
<dbReference type="Proteomes" id="UP001501563">
    <property type="component" value="Unassembled WGS sequence"/>
</dbReference>
<dbReference type="SUPFAM" id="SSF81995">
    <property type="entry name" value="beta-sandwich domain of Sec23/24"/>
    <property type="match status" value="1"/>
</dbReference>
<feature type="compositionally biased region" description="Low complexity" evidence="1">
    <location>
        <begin position="63"/>
        <end position="74"/>
    </location>
</feature>
<reference evidence="4" key="1">
    <citation type="journal article" date="2019" name="Int. J. Syst. Evol. Microbiol.">
        <title>The Global Catalogue of Microorganisms (GCM) 10K type strain sequencing project: providing services to taxonomists for standard genome sequencing and annotation.</title>
        <authorList>
            <consortium name="The Broad Institute Genomics Platform"/>
            <consortium name="The Broad Institute Genome Sequencing Center for Infectious Disease"/>
            <person name="Wu L."/>
            <person name="Ma J."/>
        </authorList>
    </citation>
    <scope>NUCLEOTIDE SEQUENCE [LARGE SCALE GENOMIC DNA]</scope>
    <source>
        <strain evidence="4">JCM 16578</strain>
    </source>
</reference>
<name>A0ABP7K825_9ACTN</name>
<keyword evidence="2" id="KW-0472">Membrane</keyword>
<evidence type="ECO:0000313" key="3">
    <source>
        <dbReference type="EMBL" id="GAA3867147.1"/>
    </source>
</evidence>
<accession>A0ABP7K825</accession>
<protein>
    <submittedName>
        <fullName evidence="3">Uncharacterized protein</fullName>
    </submittedName>
</protein>
<keyword evidence="4" id="KW-1185">Reference proteome</keyword>
<dbReference type="EMBL" id="BAAAZA010000008">
    <property type="protein sequence ID" value="GAA3867147.1"/>
    <property type="molecule type" value="Genomic_DNA"/>
</dbReference>